<gene>
    <name evidence="1" type="ORF">CGI_10024200</name>
</gene>
<dbReference type="EMBL" id="JH817566">
    <property type="protein sequence ID" value="EKC36271.1"/>
    <property type="molecule type" value="Genomic_DNA"/>
</dbReference>
<reference evidence="1" key="1">
    <citation type="journal article" date="2012" name="Nature">
        <title>The oyster genome reveals stress adaptation and complexity of shell formation.</title>
        <authorList>
            <person name="Zhang G."/>
            <person name="Fang X."/>
            <person name="Guo X."/>
            <person name="Li L."/>
            <person name="Luo R."/>
            <person name="Xu F."/>
            <person name="Yang P."/>
            <person name="Zhang L."/>
            <person name="Wang X."/>
            <person name="Qi H."/>
            <person name="Xiong Z."/>
            <person name="Que H."/>
            <person name="Xie Y."/>
            <person name="Holland P.W."/>
            <person name="Paps J."/>
            <person name="Zhu Y."/>
            <person name="Wu F."/>
            <person name="Chen Y."/>
            <person name="Wang J."/>
            <person name="Peng C."/>
            <person name="Meng J."/>
            <person name="Yang L."/>
            <person name="Liu J."/>
            <person name="Wen B."/>
            <person name="Zhang N."/>
            <person name="Huang Z."/>
            <person name="Zhu Q."/>
            <person name="Feng Y."/>
            <person name="Mount A."/>
            <person name="Hedgecock D."/>
            <person name="Xu Z."/>
            <person name="Liu Y."/>
            <person name="Domazet-Loso T."/>
            <person name="Du Y."/>
            <person name="Sun X."/>
            <person name="Zhang S."/>
            <person name="Liu B."/>
            <person name="Cheng P."/>
            <person name="Jiang X."/>
            <person name="Li J."/>
            <person name="Fan D."/>
            <person name="Wang W."/>
            <person name="Fu W."/>
            <person name="Wang T."/>
            <person name="Wang B."/>
            <person name="Zhang J."/>
            <person name="Peng Z."/>
            <person name="Li Y."/>
            <person name="Li N."/>
            <person name="Wang J."/>
            <person name="Chen M."/>
            <person name="He Y."/>
            <person name="Tan F."/>
            <person name="Song X."/>
            <person name="Zheng Q."/>
            <person name="Huang R."/>
            <person name="Yang H."/>
            <person name="Du X."/>
            <person name="Chen L."/>
            <person name="Yang M."/>
            <person name="Gaffney P.M."/>
            <person name="Wang S."/>
            <person name="Luo L."/>
            <person name="She Z."/>
            <person name="Ming Y."/>
            <person name="Huang W."/>
            <person name="Zhang S."/>
            <person name="Huang B."/>
            <person name="Zhang Y."/>
            <person name="Qu T."/>
            <person name="Ni P."/>
            <person name="Miao G."/>
            <person name="Wang J."/>
            <person name="Wang Q."/>
            <person name="Steinberg C.E."/>
            <person name="Wang H."/>
            <person name="Li N."/>
            <person name="Qian L."/>
            <person name="Zhang G."/>
            <person name="Li Y."/>
            <person name="Yang H."/>
            <person name="Liu X."/>
            <person name="Wang J."/>
            <person name="Yin Y."/>
            <person name="Wang J."/>
        </authorList>
    </citation>
    <scope>NUCLEOTIDE SEQUENCE [LARGE SCALE GENOMIC DNA]</scope>
    <source>
        <strain evidence="1">05x7-T-G4-1.051#20</strain>
    </source>
</reference>
<sequence length="341" mass="38187">MFINSGCFGAKTREILHVPLKTKKMANQTGGSIGTGNLNMLKLRIYVMAEPHTRNDNMSTVVYDKTNDAIKSIFFPPKLRETFEKGAFLMVHASNVGAESIRISENSRVFQIASFELDDGGKVHNYLNPPEKTVEETLQTPVKTHISVKGILRKSSDLIESPNSRRKELILESMEGTSKIVCKLWGNCALFDVPPQDSIITLTGMDVTSWRGEISLNSSVLTELKETDEDGTFEGEIEAVNFSENYSYVIVNSRTFKMPTKTAIQIFGGKKFKDSITIKGMSKGTTITHVTFIKVSDIDFPLRYQLVTRDISNIPGRLLFKNKVPAGCQKLREIKTQHFYG</sequence>
<accession>K1RPD3</accession>
<evidence type="ECO:0000313" key="1">
    <source>
        <dbReference type="EMBL" id="EKC36271.1"/>
    </source>
</evidence>
<name>K1RPD3_MAGGI</name>
<organism evidence="1">
    <name type="scientific">Magallana gigas</name>
    <name type="common">Pacific oyster</name>
    <name type="synonym">Crassostrea gigas</name>
    <dbReference type="NCBI Taxonomy" id="29159"/>
    <lineage>
        <taxon>Eukaryota</taxon>
        <taxon>Metazoa</taxon>
        <taxon>Spiralia</taxon>
        <taxon>Lophotrochozoa</taxon>
        <taxon>Mollusca</taxon>
        <taxon>Bivalvia</taxon>
        <taxon>Autobranchia</taxon>
        <taxon>Pteriomorphia</taxon>
        <taxon>Ostreida</taxon>
        <taxon>Ostreoidea</taxon>
        <taxon>Ostreidae</taxon>
        <taxon>Magallana</taxon>
    </lineage>
</organism>
<dbReference type="HOGENOM" id="CLU_814462_0_0_1"/>
<proteinExistence type="predicted"/>
<dbReference type="AlphaFoldDB" id="K1RPD3"/>
<dbReference type="InParanoid" id="K1RPD3"/>
<protein>
    <submittedName>
        <fullName evidence="1">Uncharacterized protein</fullName>
    </submittedName>
</protein>